<comment type="pathway">
    <text evidence="1">Lipid metabolism.</text>
</comment>
<reference evidence="6 7" key="1">
    <citation type="submission" date="2024-04" db="EMBL/GenBank/DDBJ databases">
        <title>Draft genome sequence of Sessilibacter corallicola NBRC 116591.</title>
        <authorList>
            <person name="Miyakawa T."/>
            <person name="Kusuya Y."/>
            <person name="Miura T."/>
        </authorList>
    </citation>
    <scope>NUCLEOTIDE SEQUENCE [LARGE SCALE GENOMIC DNA]</scope>
    <source>
        <strain evidence="6 7">KU-00831-HH</strain>
    </source>
</reference>
<dbReference type="EMBL" id="BAABWN010000009">
    <property type="protein sequence ID" value="GAA6168958.1"/>
    <property type="molecule type" value="Genomic_DNA"/>
</dbReference>
<dbReference type="CDD" id="cd07989">
    <property type="entry name" value="LPLAT_AGPAT-like"/>
    <property type="match status" value="1"/>
</dbReference>
<evidence type="ECO:0000313" key="7">
    <source>
        <dbReference type="Proteomes" id="UP001465153"/>
    </source>
</evidence>
<name>A0ABQ0ABC4_9GAMM</name>
<evidence type="ECO:0000259" key="5">
    <source>
        <dbReference type="SMART" id="SM00563"/>
    </source>
</evidence>
<evidence type="ECO:0000313" key="6">
    <source>
        <dbReference type="EMBL" id="GAA6168958.1"/>
    </source>
</evidence>
<gene>
    <name evidence="6" type="ORF">NBRC116591_27690</name>
</gene>
<keyword evidence="4" id="KW-0472">Membrane</keyword>
<evidence type="ECO:0000256" key="4">
    <source>
        <dbReference type="SAM" id="Phobius"/>
    </source>
</evidence>
<comment type="caution">
    <text evidence="6">The sequence shown here is derived from an EMBL/GenBank/DDBJ whole genome shotgun (WGS) entry which is preliminary data.</text>
</comment>
<feature type="transmembrane region" description="Helical" evidence="4">
    <location>
        <begin position="12"/>
        <end position="32"/>
    </location>
</feature>
<evidence type="ECO:0000256" key="2">
    <source>
        <dbReference type="ARBA" id="ARBA00022679"/>
    </source>
</evidence>
<dbReference type="SMART" id="SM00563">
    <property type="entry name" value="PlsC"/>
    <property type="match status" value="1"/>
</dbReference>
<sequence length="237" mass="26600">MINFLRAVLFHIVYALSAFVFGTFSVTLYYVFPKSRAQIIINRWNFFVVFAAKTICGIKYQIDGELPDNTKRYVVMAKHQSAWETFFLQTLFEPASTILKHELLKIPFFGWGLGRLDPVAIDRANPIQALKQVKQLGTQCVASGRNLIVFPEGTRVEPKTAGKYARSGAEIALATNAEIIPVAHNAGSYWINKEFSKIPGTVSVIIGEPISTEGKTSREVTEEVRAWIEAQQERIES</sequence>
<evidence type="ECO:0000256" key="1">
    <source>
        <dbReference type="ARBA" id="ARBA00005189"/>
    </source>
</evidence>
<organism evidence="6 7">
    <name type="scientific">Sessilibacter corallicola</name>
    <dbReference type="NCBI Taxonomy" id="2904075"/>
    <lineage>
        <taxon>Bacteria</taxon>
        <taxon>Pseudomonadati</taxon>
        <taxon>Pseudomonadota</taxon>
        <taxon>Gammaproteobacteria</taxon>
        <taxon>Cellvibrionales</taxon>
        <taxon>Cellvibrionaceae</taxon>
        <taxon>Sessilibacter</taxon>
    </lineage>
</organism>
<protein>
    <submittedName>
        <fullName evidence="6">1-acyl-sn-glycerol-3-phosphate acyltransferase</fullName>
    </submittedName>
</protein>
<proteinExistence type="predicted"/>
<dbReference type="SUPFAM" id="SSF69593">
    <property type="entry name" value="Glycerol-3-phosphate (1)-acyltransferase"/>
    <property type="match status" value="1"/>
</dbReference>
<dbReference type="Proteomes" id="UP001465153">
    <property type="component" value="Unassembled WGS sequence"/>
</dbReference>
<feature type="domain" description="Phospholipid/glycerol acyltransferase" evidence="5">
    <location>
        <begin position="73"/>
        <end position="187"/>
    </location>
</feature>
<dbReference type="GO" id="GO:0016746">
    <property type="term" value="F:acyltransferase activity"/>
    <property type="evidence" value="ECO:0007669"/>
    <property type="project" value="UniProtKB-KW"/>
</dbReference>
<dbReference type="InterPro" id="IPR002123">
    <property type="entry name" value="Plipid/glycerol_acylTrfase"/>
</dbReference>
<dbReference type="PANTHER" id="PTHR10434:SF40">
    <property type="entry name" value="1-ACYL-SN-GLYCEROL-3-PHOSPHATE ACYLTRANSFERASE"/>
    <property type="match status" value="1"/>
</dbReference>
<keyword evidence="2" id="KW-0808">Transferase</keyword>
<accession>A0ABQ0ABC4</accession>
<keyword evidence="7" id="KW-1185">Reference proteome</keyword>
<keyword evidence="4" id="KW-0812">Transmembrane</keyword>
<dbReference type="PANTHER" id="PTHR10434">
    <property type="entry name" value="1-ACYL-SN-GLYCEROL-3-PHOSPHATE ACYLTRANSFERASE"/>
    <property type="match status" value="1"/>
</dbReference>
<evidence type="ECO:0000256" key="3">
    <source>
        <dbReference type="ARBA" id="ARBA00023315"/>
    </source>
</evidence>
<dbReference type="RefSeq" id="WP_233088112.1">
    <property type="nucleotide sequence ID" value="NZ_BAABWN010000009.1"/>
</dbReference>
<dbReference type="Pfam" id="PF01553">
    <property type="entry name" value="Acyltransferase"/>
    <property type="match status" value="1"/>
</dbReference>
<keyword evidence="4" id="KW-1133">Transmembrane helix</keyword>
<keyword evidence="3 6" id="KW-0012">Acyltransferase</keyword>